<evidence type="ECO:0000313" key="3">
    <source>
        <dbReference type="Proteomes" id="UP000055060"/>
    </source>
</evidence>
<dbReference type="OrthoDB" id="165512at2"/>
<sequence>MDILLTPPLAFLIYIPLVLVIYWIGMRLAGPTKENAVKSSAYGSGEESPTRSAAPGYSPFFVIALFFAILHLGMLVLGLGDFSTTMVPFLVGLMLALVALLLG</sequence>
<dbReference type="InterPro" id="IPR038430">
    <property type="entry name" value="NDAH_ubi_oxred_su3_sf"/>
</dbReference>
<dbReference type="AlphaFoldDB" id="A0A0S7BIK4"/>
<evidence type="ECO:0000313" key="2">
    <source>
        <dbReference type="EMBL" id="GAP15449.1"/>
    </source>
</evidence>
<keyword evidence="1" id="KW-0812">Transmembrane</keyword>
<name>A0A0S7BIK4_9CHLR</name>
<gene>
    <name evidence="2" type="ORF">LARV_03236</name>
</gene>
<keyword evidence="2" id="KW-0830">Ubiquinone</keyword>
<feature type="transmembrane region" description="Helical" evidence="1">
    <location>
        <begin position="60"/>
        <end position="79"/>
    </location>
</feature>
<proteinExistence type="predicted"/>
<reference evidence="2" key="1">
    <citation type="submission" date="2015-07" db="EMBL/GenBank/DDBJ databases">
        <title>Draft Genome Sequences of Anaerolinea thermolimosa IMO-1, Bellilinea caldifistulae GOMI-1, Leptolinea tardivitalis YMTK-2, Levilinea saccharolytica KIBI-1,Longilinea arvoryzae KOME-1, Previously Described as Members of the Anaerolineaceae (Chloroflexi).</title>
        <authorList>
            <person name="Sekiguchi Y."/>
            <person name="Ohashi A."/>
            <person name="Matsuura N."/>
            <person name="Tourlousse M.D."/>
        </authorList>
    </citation>
    <scope>NUCLEOTIDE SEQUENCE [LARGE SCALE GENOMIC DNA]</scope>
    <source>
        <strain evidence="2">KOME-1</strain>
    </source>
</reference>
<evidence type="ECO:0000256" key="1">
    <source>
        <dbReference type="SAM" id="Phobius"/>
    </source>
</evidence>
<protein>
    <submittedName>
        <fullName evidence="2">NADH-ubiquinone/plastoquinone oxidoreductase, chain 3</fullName>
    </submittedName>
</protein>
<dbReference type="Gene3D" id="1.20.58.1610">
    <property type="entry name" value="NADH:ubiquinone/plastoquinone oxidoreductase, chain 3"/>
    <property type="match status" value="1"/>
</dbReference>
<feature type="transmembrane region" description="Helical" evidence="1">
    <location>
        <begin position="85"/>
        <end position="102"/>
    </location>
</feature>
<keyword evidence="3" id="KW-1185">Reference proteome</keyword>
<dbReference type="STRING" id="360412.LARV_03236"/>
<organism evidence="2">
    <name type="scientific">Longilinea arvoryzae</name>
    <dbReference type="NCBI Taxonomy" id="360412"/>
    <lineage>
        <taxon>Bacteria</taxon>
        <taxon>Bacillati</taxon>
        <taxon>Chloroflexota</taxon>
        <taxon>Anaerolineae</taxon>
        <taxon>Anaerolineales</taxon>
        <taxon>Anaerolineaceae</taxon>
        <taxon>Longilinea</taxon>
    </lineage>
</organism>
<feature type="transmembrane region" description="Helical" evidence="1">
    <location>
        <begin position="6"/>
        <end position="25"/>
    </location>
</feature>
<accession>A0A0S7BIK4</accession>
<keyword evidence="1" id="KW-1133">Transmembrane helix</keyword>
<dbReference type="RefSeq" id="WP_075074629.1">
    <property type="nucleotide sequence ID" value="NZ_DF967972.1"/>
</dbReference>
<dbReference type="EMBL" id="DF967972">
    <property type="protein sequence ID" value="GAP15449.1"/>
    <property type="molecule type" value="Genomic_DNA"/>
</dbReference>
<keyword evidence="1" id="KW-0472">Membrane</keyword>
<dbReference type="Proteomes" id="UP000055060">
    <property type="component" value="Unassembled WGS sequence"/>
</dbReference>